<feature type="domain" description="Transglycosylase SLT" evidence="3">
    <location>
        <begin position="34"/>
        <end position="136"/>
    </location>
</feature>
<dbReference type="InterPro" id="IPR023346">
    <property type="entry name" value="Lysozyme-like_dom_sf"/>
</dbReference>
<proteinExistence type="inferred from homology"/>
<comment type="similarity">
    <text evidence="1">Belongs to the virb1 family.</text>
</comment>
<protein>
    <submittedName>
        <fullName evidence="4">Lytic transglycosylase</fullName>
    </submittedName>
</protein>
<evidence type="ECO:0000256" key="1">
    <source>
        <dbReference type="ARBA" id="ARBA00009387"/>
    </source>
</evidence>
<keyword evidence="4" id="KW-0614">Plasmid</keyword>
<organism evidence="4 5">
    <name type="scientific">Methylocella tundrae</name>
    <dbReference type="NCBI Taxonomy" id="227605"/>
    <lineage>
        <taxon>Bacteria</taxon>
        <taxon>Pseudomonadati</taxon>
        <taxon>Pseudomonadota</taxon>
        <taxon>Alphaproteobacteria</taxon>
        <taxon>Hyphomicrobiales</taxon>
        <taxon>Beijerinckiaceae</taxon>
        <taxon>Methylocella</taxon>
    </lineage>
</organism>
<evidence type="ECO:0000256" key="2">
    <source>
        <dbReference type="SAM" id="SignalP"/>
    </source>
</evidence>
<dbReference type="EMBL" id="LR536452">
    <property type="protein sequence ID" value="VFU17605.1"/>
    <property type="molecule type" value="Genomic_DNA"/>
</dbReference>
<dbReference type="KEGG" id="mtun:MTUNDRAET4_0144.2"/>
<dbReference type="SUPFAM" id="SSF53955">
    <property type="entry name" value="Lysozyme-like"/>
    <property type="match status" value="1"/>
</dbReference>
<evidence type="ECO:0000313" key="5">
    <source>
        <dbReference type="Proteomes" id="UP000294360"/>
    </source>
</evidence>
<dbReference type="Pfam" id="PF01464">
    <property type="entry name" value="SLT"/>
    <property type="match status" value="1"/>
</dbReference>
<feature type="signal peptide" evidence="2">
    <location>
        <begin position="1"/>
        <end position="21"/>
    </location>
</feature>
<dbReference type="InterPro" id="IPR008258">
    <property type="entry name" value="Transglycosylase_SLT_dom_1"/>
</dbReference>
<dbReference type="Gene3D" id="1.10.530.10">
    <property type="match status" value="1"/>
</dbReference>
<gene>
    <name evidence="4" type="ORF">MTUNDRAET4_0144</name>
</gene>
<reference evidence="4 5" key="1">
    <citation type="submission" date="2019-03" db="EMBL/GenBank/DDBJ databases">
        <authorList>
            <person name="Kox A.R. M."/>
        </authorList>
    </citation>
    <scope>NUCLEOTIDE SEQUENCE [LARGE SCALE GENOMIC DNA]</scope>
    <source>
        <strain evidence="4">MTUNDRAET4 annotated genome</strain>
        <plasmid evidence="5">3</plasmid>
    </source>
</reference>
<dbReference type="AlphaFoldDB" id="A0A4U8Z7N9"/>
<evidence type="ECO:0000259" key="3">
    <source>
        <dbReference type="Pfam" id="PF01464"/>
    </source>
</evidence>
<keyword evidence="2" id="KW-0732">Signal</keyword>
<dbReference type="RefSeq" id="WP_244606066.1">
    <property type="nucleotide sequence ID" value="NZ_CP139087.1"/>
</dbReference>
<geneLocation type="plasmid" evidence="4 5">
    <name>3</name>
</geneLocation>
<feature type="chain" id="PRO_5020432085" evidence="2">
    <location>
        <begin position="22"/>
        <end position="173"/>
    </location>
</feature>
<evidence type="ECO:0000313" key="4">
    <source>
        <dbReference type="EMBL" id="VFU17605.1"/>
    </source>
</evidence>
<dbReference type="Proteomes" id="UP000294360">
    <property type="component" value="Plasmid 3"/>
</dbReference>
<accession>A0A4U8Z7N9</accession>
<sequence length="173" mass="18748">MKAVLGGVLASLLVAGQPALAGEYATDGSVVGECLMAAARLYQLPPDLLVILLNVENGRLGKVSQNTNKTVDIGPMQVNDTWIGKLAEHWRASPEATYVALRDNFCANIEGGAWILRKGLDEAGGDIWEGVALYHSHTPKYKQEYLQQVQAHVLRLRRQAEIELAEASAADGR</sequence>
<name>A0A4U8Z7N9_METTU</name>
<dbReference type="CDD" id="cd13400">
    <property type="entry name" value="LT_IagB-like"/>
    <property type="match status" value="1"/>
</dbReference>